<organism evidence="4 5">
    <name type="scientific">Microlunatus elymi</name>
    <dbReference type="NCBI Taxonomy" id="2596828"/>
    <lineage>
        <taxon>Bacteria</taxon>
        <taxon>Bacillati</taxon>
        <taxon>Actinomycetota</taxon>
        <taxon>Actinomycetes</taxon>
        <taxon>Propionibacteriales</taxon>
        <taxon>Propionibacteriaceae</taxon>
        <taxon>Microlunatus</taxon>
    </lineage>
</organism>
<accession>A0A516PWW3</accession>
<keyword evidence="5" id="KW-1185">Reference proteome</keyword>
<gene>
    <name evidence="4" type="ORF">FOE78_06920</name>
</gene>
<dbReference type="OrthoDB" id="3719747at2"/>
<sequence length="532" mass="57535">MAEQQPQEFGDGPAERPDRWLAPGEHAENPAGSGIPNAPQSGDPTSVPERYRPNFRPVRGGRGMRSPGRTRIGGRIGIVVLLVLAAITIAGVISNLNRSGEVDRPRPSATGFKELPTKINWKVEPAQLRSDLTEPRFISSVDGDFSGSYVAATADVWLTITGRENATDTMVHALNPQTGKEIWHRRLDGVLCDAEAPASGIVCASVLSRDPQTGLGTRWRLHRIDPADGSDRKTADINGWLTAVHRSGNQFIVLEQRQPAPHAVVRAFDVKDLTPRWSRDLLRQPGQAEMFSENRIIKRPEPERQGLALDRPRFRDVGHGLVAVWAGQRTAFFNAASGKLIMMPHCSRLVDDGQRLWCNEPAGAASYSYNGKLLHRILGPRLAFPYDNGIGVDRNRPIFLNDSGAPVSVDLKTGTVGGAYGGPGAGSAFGMKTMPSAYTVGRYTFLVGEGGAMLLDPKQDRAAWLNPAATHTDLPILLGDRVLVGDFHWTVLDLATGKQQATVHPDAGLYTVAIGDHVAGIGPDKISDLQLG</sequence>
<evidence type="ECO:0000256" key="2">
    <source>
        <dbReference type="SAM" id="Phobius"/>
    </source>
</evidence>
<protein>
    <submittedName>
        <fullName evidence="4">PQQ-binding-like beta-propeller repeat protein</fullName>
    </submittedName>
</protein>
<name>A0A516PWW3_9ACTN</name>
<reference evidence="4 5" key="1">
    <citation type="submission" date="2019-07" db="EMBL/GenBank/DDBJ databases">
        <title>Microlunatus dokdonensis sp. nov. isolated from the rhizospheric soil of the wild plant Elymus tsukushiensis.</title>
        <authorList>
            <person name="Ghim S.-Y."/>
            <person name="Hwang Y.-J."/>
            <person name="Son J.-S."/>
            <person name="Shin J.-H."/>
        </authorList>
    </citation>
    <scope>NUCLEOTIDE SEQUENCE [LARGE SCALE GENOMIC DNA]</scope>
    <source>
        <strain evidence="4 5">KUDC0627</strain>
    </source>
</reference>
<evidence type="ECO:0000259" key="3">
    <source>
        <dbReference type="Pfam" id="PF13360"/>
    </source>
</evidence>
<feature type="domain" description="Pyrrolo-quinoline quinone repeat" evidence="3">
    <location>
        <begin position="169"/>
        <end position="289"/>
    </location>
</feature>
<dbReference type="RefSeq" id="WP_143985641.1">
    <property type="nucleotide sequence ID" value="NZ_CP041692.1"/>
</dbReference>
<dbReference type="InterPro" id="IPR011047">
    <property type="entry name" value="Quinoprotein_ADH-like_sf"/>
</dbReference>
<feature type="region of interest" description="Disordered" evidence="1">
    <location>
        <begin position="1"/>
        <end position="68"/>
    </location>
</feature>
<dbReference type="EMBL" id="CP041692">
    <property type="protein sequence ID" value="QDP95673.1"/>
    <property type="molecule type" value="Genomic_DNA"/>
</dbReference>
<dbReference type="SUPFAM" id="SSF50998">
    <property type="entry name" value="Quinoprotein alcohol dehydrogenase-like"/>
    <property type="match status" value="1"/>
</dbReference>
<feature type="transmembrane region" description="Helical" evidence="2">
    <location>
        <begin position="72"/>
        <end position="93"/>
    </location>
</feature>
<dbReference type="InterPro" id="IPR015943">
    <property type="entry name" value="WD40/YVTN_repeat-like_dom_sf"/>
</dbReference>
<proteinExistence type="predicted"/>
<dbReference type="Proteomes" id="UP000319263">
    <property type="component" value="Chromosome"/>
</dbReference>
<dbReference type="Pfam" id="PF13360">
    <property type="entry name" value="PQQ_2"/>
    <property type="match status" value="1"/>
</dbReference>
<dbReference type="InterPro" id="IPR002372">
    <property type="entry name" value="PQQ_rpt_dom"/>
</dbReference>
<keyword evidence="2" id="KW-0472">Membrane</keyword>
<dbReference type="Gene3D" id="2.130.10.10">
    <property type="entry name" value="YVTN repeat-like/Quinoprotein amine dehydrogenase"/>
    <property type="match status" value="1"/>
</dbReference>
<evidence type="ECO:0000313" key="4">
    <source>
        <dbReference type="EMBL" id="QDP95673.1"/>
    </source>
</evidence>
<keyword evidence="2" id="KW-0812">Transmembrane</keyword>
<evidence type="ECO:0000256" key="1">
    <source>
        <dbReference type="SAM" id="MobiDB-lite"/>
    </source>
</evidence>
<dbReference type="KEGG" id="mik:FOE78_06920"/>
<dbReference type="AlphaFoldDB" id="A0A516PWW3"/>
<evidence type="ECO:0000313" key="5">
    <source>
        <dbReference type="Proteomes" id="UP000319263"/>
    </source>
</evidence>
<keyword evidence="2" id="KW-1133">Transmembrane helix</keyword>